<evidence type="ECO:0000256" key="2">
    <source>
        <dbReference type="ARBA" id="ARBA00023043"/>
    </source>
</evidence>
<dbReference type="InParanoid" id="A0A7C8MTM4"/>
<dbReference type="Gene3D" id="1.25.40.20">
    <property type="entry name" value="Ankyrin repeat-containing domain"/>
    <property type="match status" value="4"/>
</dbReference>
<dbReference type="OrthoDB" id="3182339at2759"/>
<dbReference type="InterPro" id="IPR002110">
    <property type="entry name" value="Ankyrin_rpt"/>
</dbReference>
<dbReference type="SUPFAM" id="SSF48403">
    <property type="entry name" value="Ankyrin repeat"/>
    <property type="match status" value="3"/>
</dbReference>
<evidence type="ECO:0000313" key="6">
    <source>
        <dbReference type="Proteomes" id="UP000481858"/>
    </source>
</evidence>
<proteinExistence type="predicted"/>
<dbReference type="InterPro" id="IPR036770">
    <property type="entry name" value="Ankyrin_rpt-contain_sf"/>
</dbReference>
<name>A0A7C8MTM4_9PEZI</name>
<dbReference type="PANTHER" id="PTHR24198:SF165">
    <property type="entry name" value="ANKYRIN REPEAT-CONTAINING PROTEIN-RELATED"/>
    <property type="match status" value="1"/>
</dbReference>
<evidence type="ECO:0000313" key="5">
    <source>
        <dbReference type="EMBL" id="KAF2969171.1"/>
    </source>
</evidence>
<feature type="region of interest" description="Disordered" evidence="4">
    <location>
        <begin position="1638"/>
        <end position="1664"/>
    </location>
</feature>
<feature type="repeat" description="ANK" evidence="3">
    <location>
        <begin position="1451"/>
        <end position="1483"/>
    </location>
</feature>
<evidence type="ECO:0000256" key="3">
    <source>
        <dbReference type="PROSITE-ProRule" id="PRU00023"/>
    </source>
</evidence>
<gene>
    <name evidence="5" type="ORF">GQX73_g4408</name>
</gene>
<comment type="caution">
    <text evidence="5">The sequence shown here is derived from an EMBL/GenBank/DDBJ whole genome shotgun (WGS) entry which is preliminary data.</text>
</comment>
<accession>A0A7C8MTM4</accession>
<reference evidence="5 6" key="1">
    <citation type="submission" date="2019-12" db="EMBL/GenBank/DDBJ databases">
        <title>Draft genome sequence of the ascomycete Xylaria multiplex DSM 110363.</title>
        <authorList>
            <person name="Buettner E."/>
            <person name="Kellner H."/>
        </authorList>
    </citation>
    <scope>NUCLEOTIDE SEQUENCE [LARGE SCALE GENOMIC DNA]</scope>
    <source>
        <strain evidence="5 6">DSM 110363</strain>
    </source>
</reference>
<protein>
    <submittedName>
        <fullName evidence="5">Uncharacterized protein</fullName>
    </submittedName>
</protein>
<evidence type="ECO:0000256" key="4">
    <source>
        <dbReference type="SAM" id="MobiDB-lite"/>
    </source>
</evidence>
<dbReference type="EMBL" id="WUBL01000040">
    <property type="protein sequence ID" value="KAF2969171.1"/>
    <property type="molecule type" value="Genomic_DNA"/>
</dbReference>
<keyword evidence="6" id="KW-1185">Reference proteome</keyword>
<keyword evidence="1" id="KW-0677">Repeat</keyword>
<dbReference type="SMART" id="SM00248">
    <property type="entry name" value="ANK"/>
    <property type="match status" value="12"/>
</dbReference>
<keyword evidence="2 3" id="KW-0040">ANK repeat</keyword>
<dbReference type="Proteomes" id="UP000481858">
    <property type="component" value="Unassembled WGS sequence"/>
</dbReference>
<organism evidence="5 6">
    <name type="scientific">Xylaria multiplex</name>
    <dbReference type="NCBI Taxonomy" id="323545"/>
    <lineage>
        <taxon>Eukaryota</taxon>
        <taxon>Fungi</taxon>
        <taxon>Dikarya</taxon>
        <taxon>Ascomycota</taxon>
        <taxon>Pezizomycotina</taxon>
        <taxon>Sordariomycetes</taxon>
        <taxon>Xylariomycetidae</taxon>
        <taxon>Xylariales</taxon>
        <taxon>Xylariaceae</taxon>
        <taxon>Xylaria</taxon>
    </lineage>
</organism>
<evidence type="ECO:0000256" key="1">
    <source>
        <dbReference type="ARBA" id="ARBA00022737"/>
    </source>
</evidence>
<sequence length="1811" mass="202012">MFGDKNAREILSKAGLQPLELVGTLAAPMVPSFQSDFPVSDDEARALLVEARTKDPNYVPPSEQRRHFFRSPKAKRTALDDKTWTFNKHEVATALDGLLSQRPLSHPGVVQALISHAGDTTLEELWQHLYDPDLEKRMKKGEKFNPLAGRNMTWLYTVVSADRLDYISLLCSRGPGQRALDQAFTIALSKNAYEALKLLLGYGAIAYYSKDIIREKICNEDIALVRLLLSAPSSMNTSTWNYCIEPVIRGQSAGRRSQELLLLVLPHYPFPDSVDLLYEALKSEDIIRVSILLAYGNIEDNSAAVNSHAFQIVTQIRDHARRYKFLDLLLEAKMHSYNEILRKELFEAVQRRQDDLVKLLVKFGVVINIEPHDSLHWAVSNMDFETLEVLKHGDFEPPTAYLWDVAPKSASETDLVRLAKILNDLGGEGEPLDRQLLHATKRKHVILAHCLMQYGASVEFQDAAAIKTALDSADLDMLEILLQGPCSRKVLSATVPHAMTITPRGPRLKAIKALVRKGVEEKALDVALQIVAREGQGFDSELMNMLLACGASVDDGSESGNTIAIAVQMRDMAMLRVLCGAGPSMETICNALVTVSETFSTMQPSMALESLELLLRHGATGESLNQALEEVTQRDIHIDVLRLLLAHGADANYQGGSSFKTVIKRDNLGLLGELCAKCRLTSSSLANVLPVVLSPEYYTSRAIEMLLQSSEEPSAALNVTFSINTLKNHPHATEIVRYLLQYGLDVNIDNGSLLSLAITLQDLDLLACILAAKPSNTTLRFIFRDAIRIHDSDYKYKVLSQLLDAASSASIGQDDLLILGTEAALTCDPSLLELALQHGATVGGNSICMAVTALNLPVLNRLLSRRISPEILRQPFELAQSLDCRESDRFNIFESLLKAGHQSTAVNNALIEAVERNPTSLDIPTLLVRHKADINYEGGRVVLIAASTGNLELLELLLPCGPKQTTIDSAFMAALSSDQEPSTKRRVLERLLPIGVSSQLKSEALIASLEKPLASANIPQLLLEHDASVAFNEACVFQSAFTVAPRQLVELLSQYIADGTTATLAFQHAIGMDVEPAKRYWIYECLLSRSVDSAEISKALVNSLETDPFLPDIPRLLLRHGASVTWSDAQPLKLAIASGAVEVTKLLSGHISNPVTADFAFACARKSGLDAEARYNIFHCLLSQNVSTSQLSDALVEATSRGQGDLGIIRLLLENGADPCTDNCRCFALAAHEGFDSIFRLLSEHATVDTVFPTLLGALQDEGDILKWYRTCLNVLGFTTQISNQDLLFQVIRKFPRGTKLLGFILDRGVSTSTTTLYPIHPTWDPEPCTPLLWCLFQRSFNVSNEVIMMLLEWSGKDVLRYHTPQSGLSAVFGCLFDGYRIPVLKAIINSPLYINKSTKELSSQHFFDLVRLQGEEPRIPNSITSISPTLATILLDNFDAFSALKDFGERDDGSLHLAALLAQPKFIQSLIESGHDVNFPSEQYDFLIPLAVICREIGVKRPISGGDWHTRIRDTMRILAPLTDSSWRLGGKSILYYAIHSGFEITKALVDALQVYKDPEKNEKYLFLDSATEIYYSPTMYIELLLRTTEEEKLKLITCLNGHGLEMRYFRDTAPEIGDQPAGYRGLPPHLKSLWREHEENKKREAGRRRQEEEEEAREAVREDKRMEQEFARREKRRAREIAWDQSEFARKQALQEAESRLKMRQVEEDARVDGSRRKARMRLDQEEMHARMEQEQRIAEQAMAQMKARNRLEIEHMENKTQLAMNRQQYLLQTQQAYALALSPRVNGMKQIEGPTSIGRRDAFVEEVD</sequence>
<dbReference type="PANTHER" id="PTHR24198">
    <property type="entry name" value="ANKYRIN REPEAT AND PROTEIN KINASE DOMAIN-CONTAINING PROTEIN"/>
    <property type="match status" value="1"/>
</dbReference>
<dbReference type="PROSITE" id="PS50088">
    <property type="entry name" value="ANK_REPEAT"/>
    <property type="match status" value="1"/>
</dbReference>